<dbReference type="RefSeq" id="WP_248824313.1">
    <property type="nucleotide sequence ID" value="NZ_JALKFT010000007.1"/>
</dbReference>
<keyword evidence="2" id="KW-1185">Reference proteome</keyword>
<dbReference type="EMBL" id="JALKFT010000007">
    <property type="protein sequence ID" value="MCK9875930.1"/>
    <property type="molecule type" value="Genomic_DNA"/>
</dbReference>
<proteinExistence type="predicted"/>
<reference evidence="1 2" key="1">
    <citation type="submission" date="2022-04" db="EMBL/GenBank/DDBJ databases">
        <title>Genome diversity in the genus Frankia.</title>
        <authorList>
            <person name="Carlos-Shanley C."/>
            <person name="Hahn D."/>
        </authorList>
    </citation>
    <scope>NUCLEOTIDE SEQUENCE [LARGE SCALE GENOMIC DNA]</scope>
    <source>
        <strain evidence="1 2">Ag45/Mut15</strain>
    </source>
</reference>
<name>A0ABT0JWK5_9ACTN</name>
<sequence>MTYDDVLQVTDPVERARLADQMMWADHPRRLELRTVRGIALREALDRGLDAQDIASRLVVTVADLDWMAAPVSPAAA</sequence>
<organism evidence="1 2">
    <name type="scientific">Frankia umida</name>
    <dbReference type="NCBI Taxonomy" id="573489"/>
    <lineage>
        <taxon>Bacteria</taxon>
        <taxon>Bacillati</taxon>
        <taxon>Actinomycetota</taxon>
        <taxon>Actinomycetes</taxon>
        <taxon>Frankiales</taxon>
        <taxon>Frankiaceae</taxon>
        <taxon>Frankia</taxon>
    </lineage>
</organism>
<comment type="caution">
    <text evidence="1">The sequence shown here is derived from an EMBL/GenBank/DDBJ whole genome shotgun (WGS) entry which is preliminary data.</text>
</comment>
<gene>
    <name evidence="1" type="ORF">MXD59_09105</name>
</gene>
<dbReference type="Proteomes" id="UP001201873">
    <property type="component" value="Unassembled WGS sequence"/>
</dbReference>
<protein>
    <submittedName>
        <fullName evidence="1">Uncharacterized protein</fullName>
    </submittedName>
</protein>
<evidence type="ECO:0000313" key="2">
    <source>
        <dbReference type="Proteomes" id="UP001201873"/>
    </source>
</evidence>
<evidence type="ECO:0000313" key="1">
    <source>
        <dbReference type="EMBL" id="MCK9875930.1"/>
    </source>
</evidence>
<accession>A0ABT0JWK5</accession>